<comment type="caution">
    <text evidence="2">The sequence shown here is derived from an EMBL/GenBank/DDBJ whole genome shotgun (WGS) entry which is preliminary data.</text>
</comment>
<dbReference type="Gene3D" id="3.30.420.10">
    <property type="entry name" value="Ribonuclease H-like superfamily/Ribonuclease H"/>
    <property type="match status" value="1"/>
</dbReference>
<dbReference type="SUPFAM" id="SSF53098">
    <property type="entry name" value="Ribonuclease H-like"/>
    <property type="match status" value="1"/>
</dbReference>
<evidence type="ECO:0000313" key="2">
    <source>
        <dbReference type="EMBL" id="KAK2997629.1"/>
    </source>
</evidence>
<dbReference type="GO" id="GO:0015074">
    <property type="term" value="P:DNA integration"/>
    <property type="evidence" value="ECO:0007669"/>
    <property type="project" value="InterPro"/>
</dbReference>
<evidence type="ECO:0000313" key="3">
    <source>
        <dbReference type="Proteomes" id="UP001188597"/>
    </source>
</evidence>
<sequence>MKDPPVINTISGGLSAGGLINSSRKAYTRQVNLTQGPTKRTKVSTSLALEFDDADLDGVSLPHDDAFVITLRIDAFQVKRILVDTGSSADIIFEDAFNQMGILPIDVKSSYNEILGRTGLNKLQAVASTYHLIMKFPTSTGVGLVKGDQILARRCYVASCKTEEALSIDDQRDEKTLRHAEPVEALFHTFRHVENGHHGSFPPATAQRCFVIVAIDYFTKWAEVEALATITEKKCEDFFWRAIVCRFGIPRVLVTDNGKQFDNPTFRTFCTNLVIEQRFTFVAHPQTNGQIEVTNRTLLQGIKKKLDGAKGLWVEELPKILWAYNTTTRNPTGETPFSLSFGTEALIPVEVGLPSLRLTAYDSIQNEEALRANLDLLEER</sequence>
<dbReference type="InterPro" id="IPR001584">
    <property type="entry name" value="Integrase_cat-core"/>
</dbReference>
<dbReference type="PANTHER" id="PTHR37984">
    <property type="entry name" value="PROTEIN CBG26694"/>
    <property type="match status" value="1"/>
</dbReference>
<dbReference type="GO" id="GO:0003676">
    <property type="term" value="F:nucleic acid binding"/>
    <property type="evidence" value="ECO:0007669"/>
    <property type="project" value="InterPro"/>
</dbReference>
<name>A0AA89ABH0_9ASTE</name>
<dbReference type="InterPro" id="IPR050951">
    <property type="entry name" value="Retrovirus_Pol_polyprotein"/>
</dbReference>
<dbReference type="EMBL" id="JAVXUP010004078">
    <property type="protein sequence ID" value="KAK2997629.1"/>
    <property type="molecule type" value="Genomic_DNA"/>
</dbReference>
<dbReference type="Pfam" id="PF00665">
    <property type="entry name" value="rve"/>
    <property type="match status" value="1"/>
</dbReference>
<dbReference type="AlphaFoldDB" id="A0AA89ABH0"/>
<dbReference type="Proteomes" id="UP001188597">
    <property type="component" value="Unassembled WGS sequence"/>
</dbReference>
<dbReference type="PROSITE" id="PS50994">
    <property type="entry name" value="INTEGRASE"/>
    <property type="match status" value="1"/>
</dbReference>
<proteinExistence type="predicted"/>
<evidence type="ECO:0000259" key="1">
    <source>
        <dbReference type="PROSITE" id="PS50994"/>
    </source>
</evidence>
<reference evidence="2" key="1">
    <citation type="submission" date="2022-12" db="EMBL/GenBank/DDBJ databases">
        <title>Draft genome assemblies for two species of Escallonia (Escalloniales).</title>
        <authorList>
            <person name="Chanderbali A."/>
            <person name="Dervinis C."/>
            <person name="Anghel I."/>
            <person name="Soltis D."/>
            <person name="Soltis P."/>
            <person name="Zapata F."/>
        </authorList>
    </citation>
    <scope>NUCLEOTIDE SEQUENCE</scope>
    <source>
        <strain evidence="2">UCBG64.0493</strain>
        <tissue evidence="2">Leaf</tissue>
    </source>
</reference>
<accession>A0AA89ABH0</accession>
<dbReference type="InterPro" id="IPR036397">
    <property type="entry name" value="RNaseH_sf"/>
</dbReference>
<dbReference type="InterPro" id="IPR012337">
    <property type="entry name" value="RNaseH-like_sf"/>
</dbReference>
<organism evidence="2 3">
    <name type="scientific">Escallonia herrerae</name>
    <dbReference type="NCBI Taxonomy" id="1293975"/>
    <lineage>
        <taxon>Eukaryota</taxon>
        <taxon>Viridiplantae</taxon>
        <taxon>Streptophyta</taxon>
        <taxon>Embryophyta</taxon>
        <taxon>Tracheophyta</taxon>
        <taxon>Spermatophyta</taxon>
        <taxon>Magnoliopsida</taxon>
        <taxon>eudicotyledons</taxon>
        <taxon>Gunneridae</taxon>
        <taxon>Pentapetalae</taxon>
        <taxon>asterids</taxon>
        <taxon>campanulids</taxon>
        <taxon>Escalloniales</taxon>
        <taxon>Escalloniaceae</taxon>
        <taxon>Escallonia</taxon>
    </lineage>
</organism>
<feature type="domain" description="Integrase catalytic" evidence="1">
    <location>
        <begin position="178"/>
        <end position="344"/>
    </location>
</feature>
<protein>
    <recommendedName>
        <fullName evidence="1">Integrase catalytic domain-containing protein</fullName>
    </recommendedName>
</protein>
<gene>
    <name evidence="2" type="ORF">RJ639_025207</name>
</gene>
<dbReference type="PANTHER" id="PTHR37984:SF5">
    <property type="entry name" value="PROTEIN NYNRIN-LIKE"/>
    <property type="match status" value="1"/>
</dbReference>
<keyword evidence="3" id="KW-1185">Reference proteome</keyword>